<evidence type="ECO:0000313" key="4">
    <source>
        <dbReference type="Proteomes" id="UP000677228"/>
    </source>
</evidence>
<evidence type="ECO:0000313" key="3">
    <source>
        <dbReference type="EMBL" id="CAF3917860.1"/>
    </source>
</evidence>
<organism evidence="2 4">
    <name type="scientific">Didymodactylos carnosus</name>
    <dbReference type="NCBI Taxonomy" id="1234261"/>
    <lineage>
        <taxon>Eukaryota</taxon>
        <taxon>Metazoa</taxon>
        <taxon>Spiralia</taxon>
        <taxon>Gnathifera</taxon>
        <taxon>Rotifera</taxon>
        <taxon>Eurotatoria</taxon>
        <taxon>Bdelloidea</taxon>
        <taxon>Philodinida</taxon>
        <taxon>Philodinidae</taxon>
        <taxon>Didymodactylos</taxon>
    </lineage>
</organism>
<comment type="caution">
    <text evidence="2">The sequence shown here is derived from an EMBL/GenBank/DDBJ whole genome shotgun (WGS) entry which is preliminary data.</text>
</comment>
<evidence type="ECO:0000313" key="2">
    <source>
        <dbReference type="EMBL" id="CAF1132819.1"/>
    </source>
</evidence>
<dbReference type="EMBL" id="CAJNOK010011130">
    <property type="protein sequence ID" value="CAF1132819.1"/>
    <property type="molecule type" value="Genomic_DNA"/>
</dbReference>
<feature type="chain" id="PRO_5036434520" evidence="1">
    <location>
        <begin position="19"/>
        <end position="135"/>
    </location>
</feature>
<evidence type="ECO:0000256" key="1">
    <source>
        <dbReference type="SAM" id="SignalP"/>
    </source>
</evidence>
<dbReference type="Proteomes" id="UP000682733">
    <property type="component" value="Unassembled WGS sequence"/>
</dbReference>
<gene>
    <name evidence="2" type="ORF">OVA965_LOCUS20739</name>
    <name evidence="3" type="ORF">TMI583_LOCUS21208</name>
</gene>
<proteinExistence type="predicted"/>
<dbReference type="EMBL" id="CAJOBA010022672">
    <property type="protein sequence ID" value="CAF3917860.1"/>
    <property type="molecule type" value="Genomic_DNA"/>
</dbReference>
<reference evidence="2" key="1">
    <citation type="submission" date="2021-02" db="EMBL/GenBank/DDBJ databases">
        <authorList>
            <person name="Nowell W R."/>
        </authorList>
    </citation>
    <scope>NUCLEOTIDE SEQUENCE</scope>
</reference>
<dbReference type="Proteomes" id="UP000677228">
    <property type="component" value="Unassembled WGS sequence"/>
</dbReference>
<accession>A0A8S2EAC8</accession>
<keyword evidence="1" id="KW-0732">Signal</keyword>
<dbReference type="SUPFAM" id="SSF50911">
    <property type="entry name" value="Mannose 6-phosphate receptor domain"/>
    <property type="match status" value="1"/>
</dbReference>
<protein>
    <submittedName>
        <fullName evidence="2">Uncharacterized protein</fullName>
    </submittedName>
</protein>
<dbReference type="AlphaFoldDB" id="A0A8S2EAC8"/>
<dbReference type="InterPro" id="IPR009011">
    <property type="entry name" value="Man6P_isomerase_rcpt-bd_dom_sf"/>
</dbReference>
<name>A0A8S2EAC8_9BILA</name>
<sequence length="135" mass="14676">MLVCVTLFFFLVGISVEQEECIYKTVNGQIDLRTMGNTNGLPKFSNIPDINSTDRVTYSYNGCFPINQEGCTNAAICKKDLSSGVLTVIGVQQQKDLPVLPGVGVTGFLYSGGNNVTVQLFLICNDKEAQKAQGW</sequence>
<feature type="signal peptide" evidence="1">
    <location>
        <begin position="1"/>
        <end position="18"/>
    </location>
</feature>